<dbReference type="EMBL" id="LILB01000009">
    <property type="protein sequence ID" value="KOO47270.1"/>
    <property type="molecule type" value="Genomic_DNA"/>
</dbReference>
<comment type="subcellular location">
    <subcellularLocation>
        <location evidence="1 6">Cell membrane</location>
        <topology evidence="1 6">Multi-pass membrane protein</topology>
    </subcellularLocation>
</comment>
<dbReference type="GeneID" id="301138704"/>
<dbReference type="AlphaFoldDB" id="A0A0M0L862"/>
<dbReference type="GO" id="GO:0022857">
    <property type="term" value="F:transmembrane transporter activity"/>
    <property type="evidence" value="ECO:0007669"/>
    <property type="project" value="InterPro"/>
</dbReference>
<feature type="transmembrane region" description="Helical" evidence="7">
    <location>
        <begin position="28"/>
        <end position="48"/>
    </location>
</feature>
<evidence type="ECO:0000256" key="5">
    <source>
        <dbReference type="ARBA" id="ARBA00023136"/>
    </source>
</evidence>
<evidence type="ECO:0000313" key="9">
    <source>
        <dbReference type="Proteomes" id="UP000036867"/>
    </source>
</evidence>
<dbReference type="STRING" id="263475.AMD00_21630"/>
<organism evidence="8 9">
    <name type="scientific">Viridibacillus arvi</name>
    <dbReference type="NCBI Taxonomy" id="263475"/>
    <lineage>
        <taxon>Bacteria</taxon>
        <taxon>Bacillati</taxon>
        <taxon>Bacillota</taxon>
        <taxon>Bacilli</taxon>
        <taxon>Bacillales</taxon>
        <taxon>Caryophanaceae</taxon>
        <taxon>Viridibacillus</taxon>
    </lineage>
</organism>
<gene>
    <name evidence="8" type="ORF">AMD00_21630</name>
</gene>
<feature type="transmembrane region" description="Helical" evidence="7">
    <location>
        <begin position="55"/>
        <end position="77"/>
    </location>
</feature>
<dbReference type="InterPro" id="IPR045324">
    <property type="entry name" value="Small_multidrug_res"/>
</dbReference>
<keyword evidence="5 7" id="KW-0472">Membrane</keyword>
<dbReference type="InterPro" id="IPR000390">
    <property type="entry name" value="Small_drug/metabolite_transptr"/>
</dbReference>
<dbReference type="PANTHER" id="PTHR30561">
    <property type="entry name" value="SMR FAMILY PROTON-DEPENDENT DRUG EFFLUX TRANSPORTER SUGE"/>
    <property type="match status" value="1"/>
</dbReference>
<sequence>MNKHWLIVIVASVFEVLWVIGLKHSYDVWTWGGTAFAIVFTFYLLLVAGRYLPVGTVYAVFVGLGTAGTVITGILFFDEPFKISKILLIILLLIGVMGLKIVTDDKKEEAE</sequence>
<reference evidence="9" key="1">
    <citation type="submission" date="2015-08" db="EMBL/GenBank/DDBJ databases">
        <title>Fjat-10028 dsm 16317.</title>
        <authorList>
            <person name="Liu B."/>
            <person name="Wang J."/>
            <person name="Zhu Y."/>
            <person name="Liu G."/>
            <person name="Chen Q."/>
            <person name="Chen Z."/>
            <person name="Lan J."/>
            <person name="Che J."/>
            <person name="Ge C."/>
            <person name="Shi H."/>
            <person name="Pan Z."/>
            <person name="Liu X."/>
        </authorList>
    </citation>
    <scope>NUCLEOTIDE SEQUENCE [LARGE SCALE GENOMIC DNA]</scope>
    <source>
        <strain evidence="9">DSM 16317</strain>
    </source>
</reference>
<dbReference type="RefSeq" id="WP_053419076.1">
    <property type="nucleotide sequence ID" value="NZ_CP063302.1"/>
</dbReference>
<dbReference type="GO" id="GO:0005886">
    <property type="term" value="C:plasma membrane"/>
    <property type="evidence" value="ECO:0007669"/>
    <property type="project" value="UniProtKB-SubCell"/>
</dbReference>
<dbReference type="Proteomes" id="UP000036867">
    <property type="component" value="Unassembled WGS sequence"/>
</dbReference>
<accession>A0A0M0L862</accession>
<evidence type="ECO:0000256" key="7">
    <source>
        <dbReference type="SAM" id="Phobius"/>
    </source>
</evidence>
<protein>
    <submittedName>
        <fullName evidence="8">Multidrug resistance protein SMR</fullName>
    </submittedName>
</protein>
<evidence type="ECO:0000256" key="4">
    <source>
        <dbReference type="ARBA" id="ARBA00022989"/>
    </source>
</evidence>
<dbReference type="SUPFAM" id="SSF103481">
    <property type="entry name" value="Multidrug resistance efflux transporter EmrE"/>
    <property type="match status" value="1"/>
</dbReference>
<dbReference type="InterPro" id="IPR037185">
    <property type="entry name" value="EmrE-like"/>
</dbReference>
<evidence type="ECO:0000256" key="2">
    <source>
        <dbReference type="ARBA" id="ARBA00022475"/>
    </source>
</evidence>
<name>A0A0M0L862_9BACL</name>
<evidence type="ECO:0000313" key="8">
    <source>
        <dbReference type="EMBL" id="KOO47270.1"/>
    </source>
</evidence>
<dbReference type="PANTHER" id="PTHR30561:SF7">
    <property type="entry name" value="GUANIDINIUM EFFLUX SYSTEM SUBUNIT GDNC-RELATED"/>
    <property type="match status" value="1"/>
</dbReference>
<feature type="transmembrane region" description="Helical" evidence="7">
    <location>
        <begin position="83"/>
        <end position="102"/>
    </location>
</feature>
<keyword evidence="4 7" id="KW-1133">Transmembrane helix</keyword>
<dbReference type="Pfam" id="PF00893">
    <property type="entry name" value="Multi_Drug_Res"/>
    <property type="match status" value="1"/>
</dbReference>
<evidence type="ECO:0000256" key="6">
    <source>
        <dbReference type="RuleBase" id="RU003942"/>
    </source>
</evidence>
<dbReference type="Gene3D" id="1.10.3730.20">
    <property type="match status" value="1"/>
</dbReference>
<proteinExistence type="inferred from homology"/>
<keyword evidence="2" id="KW-1003">Cell membrane</keyword>
<evidence type="ECO:0000256" key="1">
    <source>
        <dbReference type="ARBA" id="ARBA00004651"/>
    </source>
</evidence>
<comment type="similarity">
    <text evidence="6">Belongs to the drug/metabolite transporter (DMT) superfamily. Small multidrug resistance (SMR) (TC 2.A.7.1) family.</text>
</comment>
<keyword evidence="9" id="KW-1185">Reference proteome</keyword>
<feature type="transmembrane region" description="Helical" evidence="7">
    <location>
        <begin position="5"/>
        <end position="22"/>
    </location>
</feature>
<dbReference type="PATRIC" id="fig|263475.3.peg.125"/>
<comment type="caution">
    <text evidence="8">The sequence shown here is derived from an EMBL/GenBank/DDBJ whole genome shotgun (WGS) entry which is preliminary data.</text>
</comment>
<evidence type="ECO:0000256" key="3">
    <source>
        <dbReference type="ARBA" id="ARBA00022692"/>
    </source>
</evidence>
<keyword evidence="3 6" id="KW-0812">Transmembrane</keyword>